<dbReference type="InterPro" id="IPR011009">
    <property type="entry name" value="Kinase-like_dom_sf"/>
</dbReference>
<dbReference type="PANTHER" id="PTHR24345">
    <property type="entry name" value="SERINE/THREONINE-PROTEIN KINASE PLK"/>
    <property type="match status" value="1"/>
</dbReference>
<dbReference type="SUPFAM" id="SSF56112">
    <property type="entry name" value="Protein kinase-like (PK-like)"/>
    <property type="match status" value="1"/>
</dbReference>
<evidence type="ECO:0000259" key="1">
    <source>
        <dbReference type="PROSITE" id="PS50011"/>
    </source>
</evidence>
<dbReference type="eggNOG" id="KOG0585">
    <property type="taxonomic scope" value="Eukaryota"/>
</dbReference>
<dbReference type="InterPro" id="IPR008271">
    <property type="entry name" value="Ser/Thr_kinase_AS"/>
</dbReference>
<keyword evidence="2" id="KW-0808">Transferase</keyword>
<dbReference type="GeneID" id="25773699"/>
<evidence type="ECO:0000313" key="3">
    <source>
        <dbReference type="Proteomes" id="UP000008673"/>
    </source>
</evidence>
<dbReference type="GO" id="GO:0004683">
    <property type="term" value="F:calcium/calmodulin-dependent protein kinase activity"/>
    <property type="evidence" value="ECO:0007669"/>
    <property type="project" value="UniProtKB-EC"/>
</dbReference>
<gene>
    <name evidence="2" type="ORF">HPODL_04271</name>
</gene>
<dbReference type="HOGENOM" id="CLU_474145_0_0_1"/>
<protein>
    <submittedName>
        <fullName evidence="2">Calcium/calmodulin-dependent protein kinase kinase</fullName>
        <ecNumber evidence="2">2.7.11.17</ecNumber>
    </submittedName>
</protein>
<dbReference type="PROSITE" id="PS50011">
    <property type="entry name" value="PROTEIN_KINASE_DOM"/>
    <property type="match status" value="1"/>
</dbReference>
<dbReference type="EMBL" id="AEOI02000008">
    <property type="protein sequence ID" value="ESW98655.1"/>
    <property type="molecule type" value="Genomic_DNA"/>
</dbReference>
<dbReference type="Pfam" id="PF00069">
    <property type="entry name" value="Pkinase"/>
    <property type="match status" value="1"/>
</dbReference>
<dbReference type="RefSeq" id="XP_013934538.1">
    <property type="nucleotide sequence ID" value="XM_014079063.1"/>
</dbReference>
<dbReference type="AlphaFoldDB" id="W1QDJ6"/>
<dbReference type="PROSITE" id="PS00108">
    <property type="entry name" value="PROTEIN_KINASE_ST"/>
    <property type="match status" value="1"/>
</dbReference>
<keyword evidence="3" id="KW-1185">Reference proteome</keyword>
<dbReference type="EC" id="2.7.11.17" evidence="2"/>
<evidence type="ECO:0000313" key="2">
    <source>
        <dbReference type="EMBL" id="ESW98655.1"/>
    </source>
</evidence>
<organism evidence="2 3">
    <name type="scientific">Ogataea parapolymorpha (strain ATCC 26012 / BCRC 20466 / JCM 22074 / NRRL Y-7560 / DL-1)</name>
    <name type="common">Yeast</name>
    <name type="synonym">Hansenula polymorpha</name>
    <dbReference type="NCBI Taxonomy" id="871575"/>
    <lineage>
        <taxon>Eukaryota</taxon>
        <taxon>Fungi</taxon>
        <taxon>Dikarya</taxon>
        <taxon>Ascomycota</taxon>
        <taxon>Saccharomycotina</taxon>
        <taxon>Pichiomycetes</taxon>
        <taxon>Pichiales</taxon>
        <taxon>Pichiaceae</taxon>
        <taxon>Ogataea</taxon>
    </lineage>
</organism>
<keyword evidence="2" id="KW-0418">Kinase</keyword>
<dbReference type="SMART" id="SM00220">
    <property type="entry name" value="S_TKc"/>
    <property type="match status" value="1"/>
</dbReference>
<sequence length="575" mass="65466">MILGNNFWWPGNSERDFRILIISARFCSWNLGRMDNEFHLSEFKSIKKLGSGRFGKVLLVATSRDHHISDLASVNGEFYYAIKIVGNTKLDKPILNLSNVSNINRVKNEVRIIKLLRSFQHPNILQSYSVISHSSNNRIYFVSEYCSIGELNRTNFATYPAAKDKMENVQTKLRDVVNGLEFLHLQNIIHRDIKPSNLLVDHHGRVKISDFGTCYKLTGNVLEDNFEVFKKIVGTPLFIAPEICENENTKEQTTGKSGFSLFKFKKEKESDPGYKIDVWSLGITLFYLFFETFPFYNENEFKLFHDVVEKDIVFPPFAECYTLKRLIDANYGYDYNSKLVSYFKSLVELLRKMLEKKPENRVTLKTVKTHKLLKYFVDSKTHQAYLRLNDNVLKRSGSSGHLLRNSRSGDLLSDFDEVADTSRFKGFSKLLNLSGSGTPESDFSEASVINNSVVSLPINTKHRHLQNANEHQINKPAAPFVAPQAAKNRNSVNTINSLPTKLTEVVTPDLQSPLLAQPTFAPPKIYSTSSAASTGSSTTSLSKLKVSNRVNFKDVLGENYNSRKMYTMDQYLSKD</sequence>
<dbReference type="OrthoDB" id="68483at2759"/>
<dbReference type="KEGG" id="opa:HPODL_04271"/>
<dbReference type="STRING" id="871575.W1QDJ6"/>
<dbReference type="GO" id="GO:0005524">
    <property type="term" value="F:ATP binding"/>
    <property type="evidence" value="ECO:0007669"/>
    <property type="project" value="InterPro"/>
</dbReference>
<dbReference type="InterPro" id="IPR000719">
    <property type="entry name" value="Prot_kinase_dom"/>
</dbReference>
<dbReference type="Gene3D" id="1.10.510.10">
    <property type="entry name" value="Transferase(Phosphotransferase) domain 1"/>
    <property type="match status" value="1"/>
</dbReference>
<accession>W1QDJ6</accession>
<dbReference type="Proteomes" id="UP000008673">
    <property type="component" value="Unassembled WGS sequence"/>
</dbReference>
<name>W1QDJ6_OGAPD</name>
<dbReference type="GO" id="GO:0005634">
    <property type="term" value="C:nucleus"/>
    <property type="evidence" value="ECO:0007669"/>
    <property type="project" value="TreeGrafter"/>
</dbReference>
<proteinExistence type="predicted"/>
<comment type="caution">
    <text evidence="2">The sequence shown here is derived from an EMBL/GenBank/DDBJ whole genome shotgun (WGS) entry which is preliminary data.</text>
</comment>
<reference evidence="2 3" key="1">
    <citation type="journal article" date="2013" name="BMC Genomics">
        <title>Genome sequence and analysis of methylotrophic yeast Hansenula polymorpha DL1.</title>
        <authorList>
            <person name="Ravin N.V."/>
            <person name="Eldarov M.A."/>
            <person name="Kadnikov V.V."/>
            <person name="Beletsky A.V."/>
            <person name="Schneider J."/>
            <person name="Mardanova E.S."/>
            <person name="Smekalova E.M."/>
            <person name="Zvereva M.I."/>
            <person name="Dontsova O.A."/>
            <person name="Mardanov A.V."/>
            <person name="Skryabin K.G."/>
        </authorList>
    </citation>
    <scope>NUCLEOTIDE SEQUENCE [LARGE SCALE GENOMIC DNA]</scope>
    <source>
        <strain evidence="3">ATCC 26012 / BCRC 20466 / JCM 22074 / NRRL Y-7560 / DL-1</strain>
    </source>
</reference>
<feature type="domain" description="Protein kinase" evidence="1">
    <location>
        <begin position="43"/>
        <end position="373"/>
    </location>
</feature>